<dbReference type="WBParaSite" id="nRc.2.0.1.t40414-RA">
    <property type="protein sequence ID" value="nRc.2.0.1.t40414-RA"/>
    <property type="gene ID" value="nRc.2.0.1.g40414"/>
</dbReference>
<organism evidence="1 2">
    <name type="scientific">Romanomermis culicivorax</name>
    <name type="common">Nematode worm</name>
    <dbReference type="NCBI Taxonomy" id="13658"/>
    <lineage>
        <taxon>Eukaryota</taxon>
        <taxon>Metazoa</taxon>
        <taxon>Ecdysozoa</taxon>
        <taxon>Nematoda</taxon>
        <taxon>Enoplea</taxon>
        <taxon>Dorylaimia</taxon>
        <taxon>Mermithida</taxon>
        <taxon>Mermithoidea</taxon>
        <taxon>Mermithidae</taxon>
        <taxon>Romanomermis</taxon>
    </lineage>
</organism>
<evidence type="ECO:0000313" key="1">
    <source>
        <dbReference type="Proteomes" id="UP000887565"/>
    </source>
</evidence>
<accession>A0A915KPM8</accession>
<dbReference type="AlphaFoldDB" id="A0A915KPM8"/>
<evidence type="ECO:0000313" key="2">
    <source>
        <dbReference type="WBParaSite" id="nRc.2.0.1.t40414-RA"/>
    </source>
</evidence>
<dbReference type="Proteomes" id="UP000887565">
    <property type="component" value="Unplaced"/>
</dbReference>
<keyword evidence="1" id="KW-1185">Reference proteome</keyword>
<name>A0A915KPM8_ROMCU</name>
<protein>
    <submittedName>
        <fullName evidence="2">Uncharacterized protein</fullName>
    </submittedName>
</protein>
<proteinExistence type="predicted"/>
<sequence length="124" mass="13400">MQPAAVVAPLPSMMMTGAQTLVVIDQQQPVATPKPPPTVANAFGETLRAINEDVSIIEALPFPMSTAQWSPKIGVLREVHPCRGLVIDSPDEEPSRYRSHKSVDKWQLHALPNGSIGVSNSTHN</sequence>
<reference evidence="2" key="1">
    <citation type="submission" date="2022-11" db="UniProtKB">
        <authorList>
            <consortium name="WormBaseParasite"/>
        </authorList>
    </citation>
    <scope>IDENTIFICATION</scope>
</reference>